<dbReference type="OrthoDB" id="9800945at2"/>
<dbReference type="STRING" id="1048983.EL17_01375"/>
<reference evidence="1 2" key="1">
    <citation type="submission" date="2014-04" db="EMBL/GenBank/DDBJ databases">
        <title>Characterization and application of a salt tolerant electro-active bacterium.</title>
        <authorList>
            <person name="Yang L."/>
            <person name="Wei S."/>
            <person name="Tay Q.X.M."/>
        </authorList>
    </citation>
    <scope>NUCLEOTIDE SEQUENCE [LARGE SCALE GENOMIC DNA]</scope>
    <source>
        <strain evidence="1 2">LY1</strain>
    </source>
</reference>
<organism evidence="1 2">
    <name type="scientific">Anditalea andensis</name>
    <dbReference type="NCBI Taxonomy" id="1048983"/>
    <lineage>
        <taxon>Bacteria</taxon>
        <taxon>Pseudomonadati</taxon>
        <taxon>Bacteroidota</taxon>
        <taxon>Cytophagia</taxon>
        <taxon>Cytophagales</taxon>
        <taxon>Cytophagaceae</taxon>
        <taxon>Anditalea</taxon>
    </lineage>
</organism>
<keyword evidence="2" id="KW-1185">Reference proteome</keyword>
<comment type="caution">
    <text evidence="1">The sequence shown here is derived from an EMBL/GenBank/DDBJ whole genome shotgun (WGS) entry which is preliminary data.</text>
</comment>
<sequence>MDNNLKLPLLPLEEWNKSKITLHLFLQIIGKVKLAMMPRKNHWWNISLRISSKGITTGPIPYQNGTGSFSIEINLLKHTVQINNAKGEVRRYDLIYGLSVSRFYALLTDQLYQLNIPVRINKDQPYDLEINDPFSKLTHIHHYDPNYVQRYWKILLWTHNCFSVFEGRFYGKTSPVQLFWHHMDLAVTRFSGKRVTENNMKGSVDREAYSHENISFGFWPGDEKVKEPGYYAYTYPSPSGLINETLSPEEAVWVDNNGSPMAFLSYHELIKRKDPEKSLLAFMESAYLAGAVLSGWNIQELEVPPVQEV</sequence>
<evidence type="ECO:0000313" key="2">
    <source>
        <dbReference type="Proteomes" id="UP000027821"/>
    </source>
</evidence>
<dbReference type="eggNOG" id="ENOG502Z7SC">
    <property type="taxonomic scope" value="Bacteria"/>
</dbReference>
<gene>
    <name evidence="1" type="ORF">EL17_01375</name>
</gene>
<name>A0A074LNN5_9BACT</name>
<dbReference type="AlphaFoldDB" id="A0A074LNN5"/>
<dbReference type="RefSeq" id="WP_035069776.1">
    <property type="nucleotide sequence ID" value="NZ_JMIH01000011.1"/>
</dbReference>
<protein>
    <submittedName>
        <fullName evidence="1">Uncharacterized protein</fullName>
    </submittedName>
</protein>
<accession>A0A074LNN5</accession>
<proteinExistence type="predicted"/>
<dbReference type="EMBL" id="JMIH01000011">
    <property type="protein sequence ID" value="KEO75527.1"/>
    <property type="molecule type" value="Genomic_DNA"/>
</dbReference>
<dbReference type="Proteomes" id="UP000027821">
    <property type="component" value="Unassembled WGS sequence"/>
</dbReference>
<dbReference type="Pfam" id="PF19459">
    <property type="entry name" value="DUF5996"/>
    <property type="match status" value="1"/>
</dbReference>
<evidence type="ECO:0000313" key="1">
    <source>
        <dbReference type="EMBL" id="KEO75527.1"/>
    </source>
</evidence>
<dbReference type="InterPro" id="IPR046038">
    <property type="entry name" value="DUF5996"/>
</dbReference>